<protein>
    <submittedName>
        <fullName evidence="2">Uncharacterized protein</fullName>
    </submittedName>
</protein>
<dbReference type="EMBL" id="JABEQN010000018">
    <property type="protein sequence ID" value="MBB2194755.1"/>
    <property type="molecule type" value="Genomic_DNA"/>
</dbReference>
<dbReference type="EMBL" id="JABEQO010000018">
    <property type="protein sequence ID" value="MBB2165661.1"/>
    <property type="molecule type" value="Genomic_DNA"/>
</dbReference>
<evidence type="ECO:0000313" key="2">
    <source>
        <dbReference type="EMBL" id="MBB2165661.1"/>
    </source>
</evidence>
<dbReference type="RefSeq" id="WP_182974734.1">
    <property type="nucleotide sequence ID" value="NZ_JABEQN010000018.1"/>
</dbReference>
<accession>A0A7W4IMM4</accession>
<evidence type="ECO:0000313" key="3">
    <source>
        <dbReference type="EMBL" id="MBB2194755.1"/>
    </source>
</evidence>
<dbReference type="Proteomes" id="UP000561077">
    <property type="component" value="Unassembled WGS sequence"/>
</dbReference>
<feature type="region of interest" description="Disordered" evidence="1">
    <location>
        <begin position="118"/>
        <end position="140"/>
    </location>
</feature>
<evidence type="ECO:0000313" key="5">
    <source>
        <dbReference type="Proteomes" id="UP000561077"/>
    </source>
</evidence>
<keyword evidence="4" id="KW-1185">Reference proteome</keyword>
<evidence type="ECO:0000256" key="1">
    <source>
        <dbReference type="SAM" id="MobiDB-lite"/>
    </source>
</evidence>
<name>A0A7W4IMM4_9PROT</name>
<gene>
    <name evidence="3" type="ORF">HLH25_14150</name>
    <name evidence="2" type="ORF">HLH26_14185</name>
</gene>
<sequence>MRMILPLQREGRPVRSLHGVAKGEWPFFRIGVVVAMASAGRPASGAPAASYFMPPTPTMTAPQPAVPQPAAPQPAAPQPAVPGAFGAGHAGAAAGGGMGAGGSGYSVTAPTYSLAPPASGRTGHVGPFDIEQSNASPVPMETGRTVTAAYPVKGVPGMDLTINMFGGHRETNTGSAVGTAALTAGMRLKW</sequence>
<reference evidence="4 5" key="1">
    <citation type="submission" date="2020-04" db="EMBL/GenBank/DDBJ databases">
        <title>Description of novel Gluconacetobacter.</title>
        <authorList>
            <person name="Sombolestani A."/>
        </authorList>
    </citation>
    <scope>NUCLEOTIDE SEQUENCE [LARGE SCALE GENOMIC DNA]</scope>
    <source>
        <strain evidence="3 4">LMG 1728</strain>
        <strain evidence="2 5">LMG 1731</strain>
    </source>
</reference>
<proteinExistence type="predicted"/>
<dbReference type="AlphaFoldDB" id="A0A7W4IMM4"/>
<dbReference type="Proteomes" id="UP000540490">
    <property type="component" value="Unassembled WGS sequence"/>
</dbReference>
<organism evidence="2 5">
    <name type="scientific">Gluconacetobacter dulcium</name>
    <dbReference type="NCBI Taxonomy" id="2729096"/>
    <lineage>
        <taxon>Bacteria</taxon>
        <taxon>Pseudomonadati</taxon>
        <taxon>Pseudomonadota</taxon>
        <taxon>Alphaproteobacteria</taxon>
        <taxon>Acetobacterales</taxon>
        <taxon>Acetobacteraceae</taxon>
        <taxon>Gluconacetobacter</taxon>
    </lineage>
</organism>
<feature type="region of interest" description="Disordered" evidence="1">
    <location>
        <begin position="59"/>
        <end position="78"/>
    </location>
</feature>
<evidence type="ECO:0000313" key="4">
    <source>
        <dbReference type="Proteomes" id="UP000540490"/>
    </source>
</evidence>
<comment type="caution">
    <text evidence="2">The sequence shown here is derived from an EMBL/GenBank/DDBJ whole genome shotgun (WGS) entry which is preliminary data.</text>
</comment>
<feature type="compositionally biased region" description="Pro residues" evidence="1">
    <location>
        <begin position="64"/>
        <end position="78"/>
    </location>
</feature>